<dbReference type="EMBL" id="CP017834">
    <property type="protein sequence ID" value="APJ05152.1"/>
    <property type="molecule type" value="Genomic_DNA"/>
</dbReference>
<evidence type="ECO:0000313" key="4">
    <source>
        <dbReference type="EMBL" id="APJ05152.1"/>
    </source>
</evidence>
<proteinExistence type="predicted"/>
<evidence type="ECO:0000256" key="1">
    <source>
        <dbReference type="SAM" id="MobiDB-lite"/>
    </source>
</evidence>
<evidence type="ECO:0000313" key="3">
    <source>
        <dbReference type="EMBL" id="APJ05047.1"/>
    </source>
</evidence>
<evidence type="ECO:0000313" key="6">
    <source>
        <dbReference type="Proteomes" id="UP000184731"/>
    </source>
</evidence>
<sequence>MSSERRVRTPSADNPRVPERGQSPQGKPGPKVRPKGVTDGKQVNIPAPETGSDAGVEKDSKSWVLDTSLRP</sequence>
<dbReference type="Proteomes" id="UP000184731">
    <property type="component" value="Chromosome"/>
</dbReference>
<dbReference type="KEGG" id="saqi:AXG55_11685"/>
<reference evidence="3 6" key="1">
    <citation type="submission" date="2016-10" db="EMBL/GenBank/DDBJ databases">
        <title>Silvanigrella aquatica sp. nov., isolated from a freshwater lake located in the Black Forest, Germany, description of Silvanigrellaceae fam. nov., Silvanigrellales ord. nov., reclassification of the order Bdellovibrionales in the class Oligoflexia, reclassification of the families Bacteriovoracaceae and Halobacteriovoraceae in the new order Bacteriovoracales ord. nov., and reclassification of the family Pseudobacteriovoracaceae in the order Oligoflexiales.</title>
        <authorList>
            <person name="Hahn M.W."/>
            <person name="Schmidt J."/>
            <person name="Koll U."/>
            <person name="Rohde M."/>
            <person name="Verbag S."/>
            <person name="Pitt A."/>
            <person name="Nakai R."/>
            <person name="Naganuma T."/>
            <person name="Lang E."/>
        </authorList>
    </citation>
    <scope>NUCLEOTIDE SEQUENCE [LARGE SCALE GENOMIC DNA]</scope>
    <source>
        <strain evidence="3 6">MWH-Nonnen-W8red</strain>
    </source>
</reference>
<feature type="region of interest" description="Disordered" evidence="1">
    <location>
        <begin position="1"/>
        <end position="71"/>
    </location>
</feature>
<dbReference type="KEGG" id="saqi:AXG55_09680"/>
<dbReference type="KEGG" id="saqi:AXG55_02300"/>
<dbReference type="EMBL" id="CP017834">
    <property type="protein sequence ID" value="APJ05047.1"/>
    <property type="molecule type" value="Genomic_DNA"/>
</dbReference>
<keyword evidence="6" id="KW-1185">Reference proteome</keyword>
<gene>
    <name evidence="2" type="ORF">AXG55_01705</name>
    <name evidence="3" type="ORF">AXG55_02300</name>
    <name evidence="4" type="ORF">AXG55_09680</name>
    <name evidence="5" type="ORF">AXG55_11685</name>
</gene>
<evidence type="ECO:0000313" key="5">
    <source>
        <dbReference type="EMBL" id="APJ05174.1"/>
    </source>
</evidence>
<dbReference type="AlphaFoldDB" id="A0A1L4D4E9"/>
<name>A0A1L4D4E9_9BACT</name>
<accession>A0A1L4D4E9</accession>
<organism evidence="3 6">
    <name type="scientific">Silvanigrella aquatica</name>
    <dbReference type="NCBI Taxonomy" id="1915309"/>
    <lineage>
        <taxon>Bacteria</taxon>
        <taxon>Pseudomonadati</taxon>
        <taxon>Bdellovibrionota</taxon>
        <taxon>Oligoflexia</taxon>
        <taxon>Silvanigrellales</taxon>
        <taxon>Silvanigrellaceae</taxon>
        <taxon>Silvanigrella</taxon>
    </lineage>
</organism>
<dbReference type="EMBL" id="CP017834">
    <property type="protein sequence ID" value="APJ05038.1"/>
    <property type="molecule type" value="Genomic_DNA"/>
</dbReference>
<protein>
    <submittedName>
        <fullName evidence="3">Uncharacterized protein</fullName>
    </submittedName>
</protein>
<dbReference type="KEGG" id="saqi:AXG55_01705"/>
<dbReference type="EMBL" id="CP017834">
    <property type="protein sequence ID" value="APJ05174.1"/>
    <property type="molecule type" value="Genomic_DNA"/>
</dbReference>
<evidence type="ECO:0000313" key="2">
    <source>
        <dbReference type="EMBL" id="APJ05038.1"/>
    </source>
</evidence>